<dbReference type="RefSeq" id="XP_016603497.1">
    <property type="nucleotide sequence ID" value="XM_016741795.1"/>
</dbReference>
<reference evidence="10 11" key="1">
    <citation type="journal article" date="2015" name="Mol. Plant Microbe Interact.">
        <title>Genome, transcriptome, and functional analyses of Penicillium expansum provide new insights into secondary metabolism and pathogenicity.</title>
        <authorList>
            <person name="Ballester A.R."/>
            <person name="Marcet-Houben M."/>
            <person name="Levin E."/>
            <person name="Sela N."/>
            <person name="Selma-Lazaro C."/>
            <person name="Carmona L."/>
            <person name="Wisniewski M."/>
            <person name="Droby S."/>
            <person name="Gonzalez-Candelas L."/>
            <person name="Gabaldon T."/>
        </authorList>
    </citation>
    <scope>NUCLEOTIDE SEQUENCE [LARGE SCALE GENOMIC DNA]</scope>
    <source>
        <strain evidence="10 11">MD-8</strain>
    </source>
</reference>
<dbReference type="InterPro" id="IPR004358">
    <property type="entry name" value="Sig_transdc_His_kin-like_C"/>
</dbReference>
<dbReference type="SMART" id="SM00388">
    <property type="entry name" value="HisKA"/>
    <property type="match status" value="1"/>
</dbReference>
<dbReference type="InterPro" id="IPR011006">
    <property type="entry name" value="CheY-like_superfamily"/>
</dbReference>
<dbReference type="PANTHER" id="PTHR43047:SF72">
    <property type="entry name" value="OSMOSENSING HISTIDINE PROTEIN KINASE SLN1"/>
    <property type="match status" value="1"/>
</dbReference>
<dbReference type="Pfam" id="PF00512">
    <property type="entry name" value="HisKA"/>
    <property type="match status" value="1"/>
</dbReference>
<dbReference type="SUPFAM" id="SSF52172">
    <property type="entry name" value="CheY-like"/>
    <property type="match status" value="1"/>
</dbReference>
<evidence type="ECO:0000259" key="9">
    <source>
        <dbReference type="PROSITE" id="PS50110"/>
    </source>
</evidence>
<feature type="domain" description="Histidine kinase" evidence="8">
    <location>
        <begin position="542"/>
        <end position="802"/>
    </location>
</feature>
<dbReference type="SUPFAM" id="SSF55781">
    <property type="entry name" value="GAF domain-like"/>
    <property type="match status" value="1"/>
</dbReference>
<feature type="region of interest" description="Disordered" evidence="7">
    <location>
        <begin position="275"/>
        <end position="304"/>
    </location>
</feature>
<dbReference type="Pfam" id="PF00072">
    <property type="entry name" value="Response_reg"/>
    <property type="match status" value="1"/>
</dbReference>
<dbReference type="InterPro" id="IPR003661">
    <property type="entry name" value="HisK_dim/P_dom"/>
</dbReference>
<dbReference type="PANTHER" id="PTHR43047">
    <property type="entry name" value="TWO-COMPONENT HISTIDINE PROTEIN KINASE"/>
    <property type="match status" value="1"/>
</dbReference>
<dbReference type="SMART" id="SM00387">
    <property type="entry name" value="HATPase_c"/>
    <property type="match status" value="1"/>
</dbReference>
<dbReference type="Gene3D" id="1.10.287.130">
    <property type="match status" value="1"/>
</dbReference>
<comment type="catalytic activity">
    <reaction evidence="1">
        <text>ATP + protein L-histidine = ADP + protein N-phospho-L-histidine.</text>
        <dbReference type="EC" id="2.7.13.3"/>
    </reaction>
</comment>
<dbReference type="InterPro" id="IPR036097">
    <property type="entry name" value="HisK_dim/P_sf"/>
</dbReference>
<dbReference type="SUPFAM" id="SSF47384">
    <property type="entry name" value="Homodimeric domain of signal transducing histidine kinase"/>
    <property type="match status" value="1"/>
</dbReference>
<name>A0A0A2KU32_PENEN</name>
<organism evidence="10 11">
    <name type="scientific">Penicillium expansum</name>
    <name type="common">Blue mold rot fungus</name>
    <dbReference type="NCBI Taxonomy" id="27334"/>
    <lineage>
        <taxon>Eukaryota</taxon>
        <taxon>Fungi</taxon>
        <taxon>Dikarya</taxon>
        <taxon>Ascomycota</taxon>
        <taxon>Pezizomycotina</taxon>
        <taxon>Eurotiomycetes</taxon>
        <taxon>Eurotiomycetidae</taxon>
        <taxon>Eurotiales</taxon>
        <taxon>Aspergillaceae</taxon>
        <taxon>Penicillium</taxon>
    </lineage>
</organism>
<evidence type="ECO:0000256" key="2">
    <source>
        <dbReference type="ARBA" id="ARBA00012438"/>
    </source>
</evidence>
<dbReference type="VEuPathDB" id="FungiDB:PEXP_081930"/>
<feature type="region of interest" description="Disordered" evidence="7">
    <location>
        <begin position="989"/>
        <end position="1019"/>
    </location>
</feature>
<dbReference type="SUPFAM" id="SSF55874">
    <property type="entry name" value="ATPase domain of HSP90 chaperone/DNA topoisomerase II/histidine kinase"/>
    <property type="match status" value="1"/>
</dbReference>
<dbReference type="EC" id="2.7.13.3" evidence="2"/>
<gene>
    <name evidence="10" type="ORF">PEX2_045200</name>
</gene>
<feature type="compositionally biased region" description="Low complexity" evidence="7">
    <location>
        <begin position="991"/>
        <end position="1009"/>
    </location>
</feature>
<evidence type="ECO:0000259" key="8">
    <source>
        <dbReference type="PROSITE" id="PS50109"/>
    </source>
</evidence>
<dbReference type="GeneID" id="27677214"/>
<evidence type="ECO:0000256" key="1">
    <source>
        <dbReference type="ARBA" id="ARBA00000085"/>
    </source>
</evidence>
<evidence type="ECO:0000313" key="11">
    <source>
        <dbReference type="Proteomes" id="UP000030143"/>
    </source>
</evidence>
<proteinExistence type="predicted"/>
<dbReference type="InterPro" id="IPR003594">
    <property type="entry name" value="HATPase_dom"/>
</dbReference>
<feature type="compositionally biased region" description="Polar residues" evidence="7">
    <location>
        <begin position="1010"/>
        <end position="1019"/>
    </location>
</feature>
<dbReference type="OrthoDB" id="303614at2759"/>
<dbReference type="PhylomeDB" id="A0A0A2KU32"/>
<dbReference type="InterPro" id="IPR001789">
    <property type="entry name" value="Sig_transdc_resp-reg_receiver"/>
</dbReference>
<protein>
    <recommendedName>
        <fullName evidence="2">histidine kinase</fullName>
        <ecNumber evidence="2">2.7.13.3</ecNumber>
    </recommendedName>
</protein>
<evidence type="ECO:0000256" key="7">
    <source>
        <dbReference type="SAM" id="MobiDB-lite"/>
    </source>
</evidence>
<keyword evidence="4" id="KW-0808">Transferase</keyword>
<feature type="region of interest" description="Disordered" evidence="7">
    <location>
        <begin position="425"/>
        <end position="454"/>
    </location>
</feature>
<dbReference type="PROSITE" id="PS50109">
    <property type="entry name" value="HIS_KIN"/>
    <property type="match status" value="1"/>
</dbReference>
<feature type="compositionally biased region" description="Low complexity" evidence="7">
    <location>
        <begin position="442"/>
        <end position="452"/>
    </location>
</feature>
<dbReference type="GO" id="GO:0000155">
    <property type="term" value="F:phosphorelay sensor kinase activity"/>
    <property type="evidence" value="ECO:0007669"/>
    <property type="project" value="InterPro"/>
</dbReference>
<feature type="compositionally biased region" description="Polar residues" evidence="7">
    <location>
        <begin position="240"/>
        <end position="259"/>
    </location>
</feature>
<sequence length="1169" mass="128760">MDLPENEESHDNARRARELFNYFQPDNPALLPCISKFGQLPIKASPNLVLTSLTQLAALKLGVQRAIISLIGRETLYVVAEATRSLNLGDNSVCDNDSDSLWMGCSNGPLAGTLCEETITLHPTAEERHRFFIVEDLKEHPTYCKIPCVTGAPHFRYYAGTPLTTASGINIGSLYVIDPRPNICLSELQKETLGVIGAAVMEYLETSRQSLESGRLANLLTGLNTFVQGEDSVDPINEPLSRTPSSSELDQSRTSSPLTIPTERLESENMQIIKKAGKNKAQSENSPRLASDATLTTNNDQNTSFQQSNASINYSTKKNALTFQRAAQIMRKSLDLGENGGVVIFDSNATPGLDPDEHSRDAPAVSRPLAKICAISRERTDKGGSQDHLNSVPVTQMDRGFIKRMLRRFGKGAIWYFHEDGTVFSSDDDTSKSECEGDDTNSSSQSPSMSQPRLQDVLREKDLRALRKYFPDATRIIFTPLWDSFKSQWFGGCFCWSSAETRIFSAHVELGGVLGFGSSLMMEHSRIQSQESDKKKADFISNISHELRSPLHGILAASEFLAEQVGSELPRSLLDTIRACSQTLLDTFEQILDFTKINSFQKKRRDHTLRLYGDRGVAKSHTLPESLHSLKVTNVVAVIEEVIESIAFSATHYKGGLFDDLNSVHIEHVDVSIDVAPGDWVFVLDRGALRRIVMNIFSNALKYTKKGSVSVRVEIQKSSGNPKVDNCNTLLLTVSDTGRGISSEYLRSDLFTAFSQEDPLAPGTGLGMSIVQNILRYLGGNIKIKSQLGIGTTAEILIPLTSPKSEHEKDYMITQEPSVQSTIDDLQSLRREIKGKTVSFISSEGTSSKVLPSARTITNYLTEWYGVQLQPWTLGSHADLVVVDETQISHMHSKQLPKVLVLCRNAQSSQAIIQNLEPRCGRVEWLNIPCGPHKLARAIQRCLQGESVKPSSQVFGQKIENNSPGSGGQRISPIVPLTTAKLPLATQIQLSSKSETPSSTPTPHESNSTQPQSQLQPENKNALVEGTVNTVVGSEGLRILLVEDNPINMALLQKLVARRHPNLLHSAVNGQKAVEAVKNMPQGYHLIFMDMSMPVMDGFEATEAIRALELERQSVSPARIIALTGLGSDEHVMKAYAAGVDMFVTKPVSFKEITRLIDDVKNYAPWTDQ</sequence>
<dbReference type="PRINTS" id="PR00344">
    <property type="entry name" value="BCTRLSENSOR"/>
</dbReference>
<dbReference type="STRING" id="27334.A0A0A2KU32"/>
<keyword evidence="5" id="KW-0418">Kinase</keyword>
<dbReference type="GO" id="GO:0005886">
    <property type="term" value="C:plasma membrane"/>
    <property type="evidence" value="ECO:0007669"/>
    <property type="project" value="TreeGrafter"/>
</dbReference>
<dbReference type="PROSITE" id="PS50110">
    <property type="entry name" value="RESPONSE_REGULATORY"/>
    <property type="match status" value="1"/>
</dbReference>
<comment type="caution">
    <text evidence="10">The sequence shown here is derived from an EMBL/GenBank/DDBJ whole genome shotgun (WGS) entry which is preliminary data.</text>
</comment>
<evidence type="ECO:0000256" key="5">
    <source>
        <dbReference type="ARBA" id="ARBA00022777"/>
    </source>
</evidence>
<dbReference type="GO" id="GO:0009927">
    <property type="term" value="F:histidine phosphotransfer kinase activity"/>
    <property type="evidence" value="ECO:0007669"/>
    <property type="project" value="TreeGrafter"/>
</dbReference>
<accession>A0A0A2KU32</accession>
<dbReference type="CDD" id="cd17546">
    <property type="entry name" value="REC_hyHK_CKI1_RcsC-like"/>
    <property type="match status" value="1"/>
</dbReference>
<dbReference type="SMART" id="SM00448">
    <property type="entry name" value="REC"/>
    <property type="match status" value="1"/>
</dbReference>
<dbReference type="CDD" id="cd00082">
    <property type="entry name" value="HisKA"/>
    <property type="match status" value="1"/>
</dbReference>
<evidence type="ECO:0000313" key="10">
    <source>
        <dbReference type="EMBL" id="KGO62997.1"/>
    </source>
</evidence>
<feature type="domain" description="Response regulatory" evidence="9">
    <location>
        <begin position="1038"/>
        <end position="1161"/>
    </location>
</feature>
<dbReference type="HOGENOM" id="CLU_002763_0_0_1"/>
<keyword evidence="3 6" id="KW-0597">Phosphoprotein</keyword>
<feature type="modified residue" description="4-aspartylphosphate" evidence="6">
    <location>
        <position position="1090"/>
    </location>
</feature>
<evidence type="ECO:0000256" key="4">
    <source>
        <dbReference type="ARBA" id="ARBA00022679"/>
    </source>
</evidence>
<dbReference type="AlphaFoldDB" id="A0A0A2KU32"/>
<keyword evidence="11" id="KW-1185">Reference proteome</keyword>
<dbReference type="Pfam" id="PF02518">
    <property type="entry name" value="HATPase_c"/>
    <property type="match status" value="1"/>
</dbReference>
<dbReference type="EMBL" id="JQFZ01000018">
    <property type="protein sequence ID" value="KGO62997.1"/>
    <property type="molecule type" value="Genomic_DNA"/>
</dbReference>
<feature type="region of interest" description="Disordered" evidence="7">
    <location>
        <begin position="230"/>
        <end position="262"/>
    </location>
</feature>
<dbReference type="Proteomes" id="UP000030143">
    <property type="component" value="Unassembled WGS sequence"/>
</dbReference>
<dbReference type="Gene3D" id="3.30.565.10">
    <property type="entry name" value="Histidine kinase-like ATPase, C-terminal domain"/>
    <property type="match status" value="1"/>
</dbReference>
<dbReference type="InterPro" id="IPR005467">
    <property type="entry name" value="His_kinase_dom"/>
</dbReference>
<evidence type="ECO:0000256" key="3">
    <source>
        <dbReference type="ARBA" id="ARBA00022553"/>
    </source>
</evidence>
<evidence type="ECO:0000256" key="6">
    <source>
        <dbReference type="PROSITE-ProRule" id="PRU00169"/>
    </source>
</evidence>
<dbReference type="InterPro" id="IPR036890">
    <property type="entry name" value="HATPase_C_sf"/>
</dbReference>
<feature type="compositionally biased region" description="Polar residues" evidence="7">
    <location>
        <begin position="280"/>
        <end position="304"/>
    </location>
</feature>
<dbReference type="Gene3D" id="3.40.50.2300">
    <property type="match status" value="1"/>
</dbReference>